<dbReference type="Pfam" id="PF14322">
    <property type="entry name" value="SusD-like_3"/>
    <property type="match status" value="1"/>
</dbReference>
<keyword evidence="5" id="KW-0998">Cell outer membrane</keyword>
<gene>
    <name evidence="8" type="ORF">F0L74_02320</name>
</gene>
<protein>
    <submittedName>
        <fullName evidence="8">RagB/SusD family nutrient uptake outer membrane protein</fullName>
    </submittedName>
</protein>
<name>A0A5B2W2A9_9BACT</name>
<evidence type="ECO:0000256" key="1">
    <source>
        <dbReference type="ARBA" id="ARBA00004442"/>
    </source>
</evidence>
<dbReference type="RefSeq" id="WP_149836218.1">
    <property type="nucleotide sequence ID" value="NZ_VUOC01000001.1"/>
</dbReference>
<dbReference type="Pfam" id="PF07980">
    <property type="entry name" value="SusD_RagB"/>
    <property type="match status" value="1"/>
</dbReference>
<accession>A0A5B2W2A9</accession>
<organism evidence="8 9">
    <name type="scientific">Chitinophaga agrisoli</name>
    <dbReference type="NCBI Taxonomy" id="2607653"/>
    <lineage>
        <taxon>Bacteria</taxon>
        <taxon>Pseudomonadati</taxon>
        <taxon>Bacteroidota</taxon>
        <taxon>Chitinophagia</taxon>
        <taxon>Chitinophagales</taxon>
        <taxon>Chitinophagaceae</taxon>
        <taxon>Chitinophaga</taxon>
    </lineage>
</organism>
<dbReference type="EMBL" id="VUOC01000001">
    <property type="protein sequence ID" value="KAA2244822.1"/>
    <property type="molecule type" value="Genomic_DNA"/>
</dbReference>
<sequence length="495" mass="56570">MQTRYKTGLLIGLLLLCISCKKFLIVKPVDTLSGSEFWQNRADAEKAINGAYRLLLDKFLESTLYNTGDFRAGWWNWFDKRNLAALGRNDMLGSDLASSDGSDRPKNWTQFYRTIAAANLCIDRIPGIEDPGFTQQQRKALVAEARFIRAFTYFYMVRLYGDVPLQLDPYETDIKPRINMLTVLDTCIQDLRACEPDLPVTYDDPTFRAVRGTRGAALTLMAHMYMWKAGFDHSHQQQYWQEAAQLGQQVMDLGVYQLLPYTPEAFQNIFKGRSAEGIFELSLDINYGVQFHSLIAQWVLHEPIIHSSGNLQGGFGSEITPKRIWLDKIYPSGEPDKRFTLWFDDPYSDANPQSAMYLKFSAVSNPTTRDYDANLIIFRYADLLLLRAEALADLGQNGPAITLLNMVRDRAGARAYAGGGGPALQDAIFLERAKELWGEGHFYYDLVRTGRIMDRNMCENFLTPEQFDRRAWTWPIDLGAVKNNPLIIQNDYWSR</sequence>
<evidence type="ECO:0000259" key="6">
    <source>
        <dbReference type="Pfam" id="PF07980"/>
    </source>
</evidence>
<dbReference type="Gene3D" id="1.25.40.390">
    <property type="match status" value="1"/>
</dbReference>
<evidence type="ECO:0000313" key="9">
    <source>
        <dbReference type="Proteomes" id="UP000324611"/>
    </source>
</evidence>
<keyword evidence="3" id="KW-0732">Signal</keyword>
<keyword evidence="9" id="KW-1185">Reference proteome</keyword>
<feature type="domain" description="SusD-like N-terminal" evidence="7">
    <location>
        <begin position="102"/>
        <end position="226"/>
    </location>
</feature>
<evidence type="ECO:0000256" key="2">
    <source>
        <dbReference type="ARBA" id="ARBA00006275"/>
    </source>
</evidence>
<dbReference type="InterPro" id="IPR012944">
    <property type="entry name" value="SusD_RagB_dom"/>
</dbReference>
<dbReference type="GO" id="GO:0009279">
    <property type="term" value="C:cell outer membrane"/>
    <property type="evidence" value="ECO:0007669"/>
    <property type="project" value="UniProtKB-SubCell"/>
</dbReference>
<evidence type="ECO:0000313" key="8">
    <source>
        <dbReference type="EMBL" id="KAA2244822.1"/>
    </source>
</evidence>
<dbReference type="InterPro" id="IPR033985">
    <property type="entry name" value="SusD-like_N"/>
</dbReference>
<evidence type="ECO:0000259" key="7">
    <source>
        <dbReference type="Pfam" id="PF14322"/>
    </source>
</evidence>
<comment type="similarity">
    <text evidence="2">Belongs to the SusD family.</text>
</comment>
<evidence type="ECO:0000256" key="4">
    <source>
        <dbReference type="ARBA" id="ARBA00023136"/>
    </source>
</evidence>
<keyword evidence="4" id="KW-0472">Membrane</keyword>
<evidence type="ECO:0000256" key="3">
    <source>
        <dbReference type="ARBA" id="ARBA00022729"/>
    </source>
</evidence>
<proteinExistence type="inferred from homology"/>
<reference evidence="8 9" key="1">
    <citation type="submission" date="2019-09" db="EMBL/GenBank/DDBJ databases">
        <title>Chitinophaga ginsengihumi sp. nov., isolated from soil of ginseng rhizosphere.</title>
        <authorList>
            <person name="Lee J."/>
        </authorList>
    </citation>
    <scope>NUCLEOTIDE SEQUENCE [LARGE SCALE GENOMIC DNA]</scope>
    <source>
        <strain evidence="8 9">BN140078</strain>
    </source>
</reference>
<dbReference type="SUPFAM" id="SSF48452">
    <property type="entry name" value="TPR-like"/>
    <property type="match status" value="1"/>
</dbReference>
<comment type="subcellular location">
    <subcellularLocation>
        <location evidence="1">Cell outer membrane</location>
    </subcellularLocation>
</comment>
<reference evidence="8 9" key="2">
    <citation type="submission" date="2019-09" db="EMBL/GenBank/DDBJ databases">
        <authorList>
            <person name="Jin C."/>
        </authorList>
    </citation>
    <scope>NUCLEOTIDE SEQUENCE [LARGE SCALE GENOMIC DNA]</scope>
    <source>
        <strain evidence="8 9">BN140078</strain>
    </source>
</reference>
<dbReference type="InterPro" id="IPR011990">
    <property type="entry name" value="TPR-like_helical_dom_sf"/>
</dbReference>
<dbReference type="Proteomes" id="UP000324611">
    <property type="component" value="Unassembled WGS sequence"/>
</dbReference>
<evidence type="ECO:0000256" key="5">
    <source>
        <dbReference type="ARBA" id="ARBA00023237"/>
    </source>
</evidence>
<comment type="caution">
    <text evidence="8">The sequence shown here is derived from an EMBL/GenBank/DDBJ whole genome shotgun (WGS) entry which is preliminary data.</text>
</comment>
<dbReference type="AlphaFoldDB" id="A0A5B2W2A9"/>
<feature type="domain" description="RagB/SusD" evidence="6">
    <location>
        <begin position="347"/>
        <end position="493"/>
    </location>
</feature>